<feature type="region of interest" description="Disordered" evidence="2">
    <location>
        <begin position="151"/>
        <end position="171"/>
    </location>
</feature>
<evidence type="ECO:0000256" key="1">
    <source>
        <dbReference type="SAM" id="Coils"/>
    </source>
</evidence>
<dbReference type="PANTHER" id="PTHR34778">
    <property type="entry name" value="OS02G0580700 PROTEIN"/>
    <property type="match status" value="1"/>
</dbReference>
<gene>
    <name evidence="3" type="ORF">H0E87_028263</name>
</gene>
<evidence type="ECO:0000256" key="2">
    <source>
        <dbReference type="SAM" id="MobiDB-lite"/>
    </source>
</evidence>
<dbReference type="EMBL" id="JACEGQ020000017">
    <property type="protein sequence ID" value="KAH8483781.1"/>
    <property type="molecule type" value="Genomic_DNA"/>
</dbReference>
<keyword evidence="1" id="KW-0175">Coiled coil</keyword>
<accession>A0A8T2WUW7</accession>
<feature type="region of interest" description="Disordered" evidence="2">
    <location>
        <begin position="608"/>
        <end position="637"/>
    </location>
</feature>
<evidence type="ECO:0000313" key="3">
    <source>
        <dbReference type="EMBL" id="KAH8483781.1"/>
    </source>
</evidence>
<sequence>MERGPKTSNRFYVHRRRSEEKERSNLPRHGRIRGEIAKRPSSSKLVALKKAYADIILNTAKEAASRVMESERKGLRYQHDLCSSKDEALRLLLRLKQIIDAKAIEAEITSASQQSKIDELEAQLQEAEGVIIDLRAELRWVRDELEKVRNSQVQPSNGETVKENESSHQHLTSEPIVLSLSNLPPQTVATSNVKSTLLDQRNFNNCCNTEDQQLSVSPLENYSSRNADLASITMANKEPELYRNGCTQRIRASEGNAFASKLPPSDVGVEQQSLIKYEVIVKASNGDEGKCTETSPKTKNVGKMNFSGEEVRNHVKVCSSRHKRGRFAKAKAKRKSCPIVRKPYQPPSIVSRRKTNSVNGTVKSDQHLCTLPPVKPSNQDMKKNPIELEEELLETNDCLTAEMIVPEGKRPRTERITTSGSSSSSSSFSSPSVQHSEFCQKPFVLTPCKNYSFLLHGNVKSDEDQSKITENVVKLKPLPSLGPVLTLIRGGLDSICGSTNVEVSVEALCGSVEDTDAGKDMEFVDELAKEELDSNQSPIVPSYESNAQMINVPIVFSNLKDAKTSEEITVSVPLVPSDIKVAKSSLESNVFPSQSDNRLLKYTFQRKHKKEAVSSSDNNASGEKNRLKRKAEEKPED</sequence>
<keyword evidence="4" id="KW-1185">Reference proteome</keyword>
<feature type="region of interest" description="Disordered" evidence="2">
    <location>
        <begin position="407"/>
        <end position="432"/>
    </location>
</feature>
<feature type="compositionally biased region" description="Low complexity" evidence="2">
    <location>
        <begin position="419"/>
        <end position="432"/>
    </location>
</feature>
<dbReference type="AlphaFoldDB" id="A0A8T2WUW7"/>
<name>A0A8T2WUW7_POPDE</name>
<feature type="region of interest" description="Disordered" evidence="2">
    <location>
        <begin position="1"/>
        <end position="30"/>
    </location>
</feature>
<feature type="coiled-coil region" evidence="1">
    <location>
        <begin position="103"/>
        <end position="151"/>
    </location>
</feature>
<evidence type="ECO:0000313" key="4">
    <source>
        <dbReference type="Proteomes" id="UP000807159"/>
    </source>
</evidence>
<comment type="caution">
    <text evidence="3">The sequence shown here is derived from an EMBL/GenBank/DDBJ whole genome shotgun (WGS) entry which is preliminary data.</text>
</comment>
<dbReference type="PANTHER" id="PTHR34778:SF6">
    <property type="entry name" value="SHUGOSHIN C-TERMINAL DOMAIN-CONTAINING PROTEIN"/>
    <property type="match status" value="1"/>
</dbReference>
<feature type="compositionally biased region" description="Polar residues" evidence="2">
    <location>
        <begin position="613"/>
        <end position="622"/>
    </location>
</feature>
<feature type="compositionally biased region" description="Polar residues" evidence="2">
    <location>
        <begin position="1"/>
        <end position="10"/>
    </location>
</feature>
<reference evidence="3" key="1">
    <citation type="journal article" date="2021" name="J. Hered.">
        <title>Genome Assembly of Salicaceae Populus deltoides (Eastern Cottonwood) I-69 Based on Nanopore Sequencing and Hi-C Technologies.</title>
        <authorList>
            <person name="Bai S."/>
            <person name="Wu H."/>
            <person name="Zhang J."/>
            <person name="Pan Z."/>
            <person name="Zhao W."/>
            <person name="Li Z."/>
            <person name="Tong C."/>
        </authorList>
    </citation>
    <scope>NUCLEOTIDE SEQUENCE</scope>
    <source>
        <tissue evidence="3">Leaf</tissue>
    </source>
</reference>
<organism evidence="3 4">
    <name type="scientific">Populus deltoides</name>
    <name type="common">Eastern poplar</name>
    <name type="synonym">Eastern cottonwood</name>
    <dbReference type="NCBI Taxonomy" id="3696"/>
    <lineage>
        <taxon>Eukaryota</taxon>
        <taxon>Viridiplantae</taxon>
        <taxon>Streptophyta</taxon>
        <taxon>Embryophyta</taxon>
        <taxon>Tracheophyta</taxon>
        <taxon>Spermatophyta</taxon>
        <taxon>Magnoliopsida</taxon>
        <taxon>eudicotyledons</taxon>
        <taxon>Gunneridae</taxon>
        <taxon>Pentapetalae</taxon>
        <taxon>rosids</taxon>
        <taxon>fabids</taxon>
        <taxon>Malpighiales</taxon>
        <taxon>Salicaceae</taxon>
        <taxon>Saliceae</taxon>
        <taxon>Populus</taxon>
    </lineage>
</organism>
<dbReference type="Proteomes" id="UP000807159">
    <property type="component" value="Chromosome 17"/>
</dbReference>
<protein>
    <submittedName>
        <fullName evidence="3">Uncharacterized protein</fullName>
    </submittedName>
</protein>
<proteinExistence type="predicted"/>